<dbReference type="PANTHER" id="PTHR43078">
    <property type="entry name" value="UDP-GLUCURONIC ACID DECARBOXYLASE-RELATED"/>
    <property type="match status" value="1"/>
</dbReference>
<dbReference type="EMBL" id="MUGV01000007">
    <property type="protein sequence ID" value="OXA81431.1"/>
    <property type="molecule type" value="Genomic_DNA"/>
</dbReference>
<evidence type="ECO:0000256" key="3">
    <source>
        <dbReference type="ARBA" id="ARBA00023027"/>
    </source>
</evidence>
<dbReference type="Pfam" id="PF01370">
    <property type="entry name" value="Epimerase"/>
    <property type="match status" value="1"/>
</dbReference>
<evidence type="ECO:0000313" key="7">
    <source>
        <dbReference type="EMBL" id="OXA81431.1"/>
    </source>
</evidence>
<sequence>MLDYFDDDLDLVFENTKNLWLDSENKTIFLTGGTGFFGIWLLMSFIFINRKLKLKAKIIVLTRDVNKFLDKNKWIKEYNEITFLEGDVLNFDFIEDDIDYIIHAATEASVKLNDEQPLVMFETVVNGTKRVLEFAELKKVKSFLLTSSGAVYGKQPSDIENISENFIGAPIPSDAASMYGEGKRMAELLCAAHYKLFDLPVKIARCYAFLGPFLELNSHFAAGNFIKNFLNENDIIIEGDGTPYRSYMYPADLAVWLWTILFKGENNSPYNVGSDRSITISDLATLISKQDSLNHIKVIVKTKPSNNPPLRYVPNIDKAVQGLNLGVYTSLETSLAKTIFFNKNILNLSNK</sequence>
<dbReference type="RefSeq" id="WP_074659391.1">
    <property type="nucleotide sequence ID" value="NZ_MUGV01000007.1"/>
</dbReference>
<evidence type="ECO:0000259" key="6">
    <source>
        <dbReference type="Pfam" id="PF01370"/>
    </source>
</evidence>
<evidence type="ECO:0000256" key="4">
    <source>
        <dbReference type="ARBA" id="ARBA00023239"/>
    </source>
</evidence>
<proteinExistence type="predicted"/>
<protein>
    <recommendedName>
        <fullName evidence="6">NAD-dependent epimerase/dehydratase domain-containing protein</fullName>
    </recommendedName>
</protein>
<keyword evidence="4" id="KW-0456">Lyase</keyword>
<dbReference type="Gene3D" id="3.90.25.10">
    <property type="entry name" value="UDP-galactose 4-epimerase, domain 1"/>
    <property type="match status" value="1"/>
</dbReference>
<dbReference type="InterPro" id="IPR044516">
    <property type="entry name" value="UXS-like"/>
</dbReference>
<keyword evidence="2" id="KW-0210">Decarboxylase</keyword>
<dbReference type="Proteomes" id="UP000198382">
    <property type="component" value="Unassembled WGS sequence"/>
</dbReference>
<keyword evidence="3" id="KW-0520">NAD</keyword>
<feature type="domain" description="NAD-dependent epimerase/dehydratase" evidence="6">
    <location>
        <begin position="28"/>
        <end position="273"/>
    </location>
</feature>
<feature type="transmembrane region" description="Helical" evidence="5">
    <location>
        <begin position="28"/>
        <end position="48"/>
    </location>
</feature>
<keyword evidence="5" id="KW-0472">Membrane</keyword>
<evidence type="ECO:0000256" key="2">
    <source>
        <dbReference type="ARBA" id="ARBA00022793"/>
    </source>
</evidence>
<comment type="cofactor">
    <cofactor evidence="1">
        <name>NAD(+)</name>
        <dbReference type="ChEBI" id="CHEBI:57540"/>
    </cofactor>
</comment>
<reference evidence="7 8" key="1">
    <citation type="submission" date="2016-11" db="EMBL/GenBank/DDBJ databases">
        <title>Whole genomes of Flavobacteriaceae.</title>
        <authorList>
            <person name="Stine C."/>
            <person name="Li C."/>
            <person name="Tadesse D."/>
        </authorList>
    </citation>
    <scope>NUCLEOTIDE SEQUENCE [LARGE SCALE GENOMIC DNA]</scope>
    <source>
        <strain evidence="7 8">DSM 15937</strain>
    </source>
</reference>
<dbReference type="Gene3D" id="3.40.50.720">
    <property type="entry name" value="NAD(P)-binding Rossmann-like Domain"/>
    <property type="match status" value="1"/>
</dbReference>
<name>A0ABX4BVQ3_FLAFR</name>
<evidence type="ECO:0000256" key="5">
    <source>
        <dbReference type="SAM" id="Phobius"/>
    </source>
</evidence>
<keyword evidence="8" id="KW-1185">Reference proteome</keyword>
<evidence type="ECO:0000256" key="1">
    <source>
        <dbReference type="ARBA" id="ARBA00001911"/>
    </source>
</evidence>
<dbReference type="PANTHER" id="PTHR43078:SF6">
    <property type="entry name" value="UDP-GLUCURONIC ACID DECARBOXYLASE 1"/>
    <property type="match status" value="1"/>
</dbReference>
<dbReference type="InterPro" id="IPR036291">
    <property type="entry name" value="NAD(P)-bd_dom_sf"/>
</dbReference>
<dbReference type="SUPFAM" id="SSF51735">
    <property type="entry name" value="NAD(P)-binding Rossmann-fold domains"/>
    <property type="match status" value="1"/>
</dbReference>
<organism evidence="7 8">
    <name type="scientific">Flavobacterium frigidimaris</name>
    <dbReference type="NCBI Taxonomy" id="262320"/>
    <lineage>
        <taxon>Bacteria</taxon>
        <taxon>Pseudomonadati</taxon>
        <taxon>Bacteroidota</taxon>
        <taxon>Flavobacteriia</taxon>
        <taxon>Flavobacteriales</taxon>
        <taxon>Flavobacteriaceae</taxon>
        <taxon>Flavobacterium</taxon>
    </lineage>
</organism>
<comment type="caution">
    <text evidence="7">The sequence shown here is derived from an EMBL/GenBank/DDBJ whole genome shotgun (WGS) entry which is preliminary data.</text>
</comment>
<keyword evidence="5" id="KW-1133">Transmembrane helix</keyword>
<accession>A0ABX4BVQ3</accession>
<keyword evidence="5" id="KW-0812">Transmembrane</keyword>
<gene>
    <name evidence="7" type="ORF">B0A65_04015</name>
</gene>
<dbReference type="InterPro" id="IPR001509">
    <property type="entry name" value="Epimerase_deHydtase"/>
</dbReference>
<evidence type="ECO:0000313" key="8">
    <source>
        <dbReference type="Proteomes" id="UP000198382"/>
    </source>
</evidence>